<organism evidence="11 12">
    <name type="scientific">Basidiobolus ranarum</name>
    <dbReference type="NCBI Taxonomy" id="34480"/>
    <lineage>
        <taxon>Eukaryota</taxon>
        <taxon>Fungi</taxon>
        <taxon>Fungi incertae sedis</taxon>
        <taxon>Zoopagomycota</taxon>
        <taxon>Entomophthoromycotina</taxon>
        <taxon>Basidiobolomycetes</taxon>
        <taxon>Basidiobolales</taxon>
        <taxon>Basidiobolaceae</taxon>
        <taxon>Basidiobolus</taxon>
    </lineage>
</organism>
<dbReference type="Pfam" id="PF00689">
    <property type="entry name" value="Cation_ATPase_C"/>
    <property type="match status" value="1"/>
</dbReference>
<feature type="domain" description="Cation-transporting P-type ATPase N-terminal" evidence="10">
    <location>
        <begin position="85"/>
        <end position="158"/>
    </location>
</feature>
<feature type="transmembrane region" description="Helical" evidence="9">
    <location>
        <begin position="954"/>
        <end position="975"/>
    </location>
</feature>
<dbReference type="Gene3D" id="3.40.50.1000">
    <property type="entry name" value="HAD superfamily/HAD-like"/>
    <property type="match status" value="1"/>
</dbReference>
<dbReference type="Gene3D" id="2.70.150.10">
    <property type="entry name" value="Calcium-transporting ATPase, cytoplasmic transduction domain A"/>
    <property type="match status" value="1"/>
</dbReference>
<sequence>MKNPLTINVLHEILSIDTTTGFSSLFPQLKERNYKMPDTGAAVNLPISRTLTVEFRTLSIRLDEARTRTRDLPKDKDLDQELAIDFHKLKVHELNLRFNTSPENGLDITTAANRLVKNGKNQISPPPSKLLSKILDYGFGGFCGLLWFAGLICFLAWKPLGNPPDPMNMGLGILLLIVIFLQAAFNAYQDWSSSKVMNSINNMLPANALVNRSGQKIRVPVSSLVVGDIVYLSYGNKVPADARVISCSDMKFDKSVLTGESDPVNATVDMTDENYLESKNIALMGTLITNGEGMGIVVSTGDNTVMGKIAKLSSNAGHSRTLLQIEITRFVRIIAALSISTATFVIIIWVAWLRRSYPNFLNLSTALVNAIAVLVAFVPEGLPVAVTLTLTLIARRMQQQKVLVKNLTTVETLGSVNVIASDKTGTLTQNRMFVSNAFVGESFDMTECRDHFSSRVAGLLELLAVTGLCNGASFDSESMNFPVSERKTNGDATDSALLRFSEDFKMISEHNQHFEKLYEIPFNSKNKWMLTVAQGKHEDNGFRCTNPVLMLKGAPDFIIDRCSTILNLDGTENPFDQVSRQKILCQQEEWSSKGQRVLLLTRRRLEDDDLRQNMDSEDIIPLAQNMCIVGLVGIIDPPRPEIFDVVKTCRMAGIRLFMVTGDFSLTAAAIARQVGIFTAEHVDMVENLVGGKSEMELVLDDGTKNVQKALLLSGADLPTLTDKQWEMVTNYDEIVFARTTPEQKLRIVQELQQRGNIVGVTGDGVNDAPALKAANIGIAMGGGSEVAMEAAHMVLLDNNFSSIIVAVENGRLVYDNLKKVILYLLPAGSWSELIPILVNVLLGVPLPLSAFLMIFICVLTDMLPSIAIMFETPESDLLKRPPRRPNQDRLVNIRLLRHAYLFTGLMETIFSHCMFFYYIQSTANLSAGDILLTFDKWTDGYKGMSQAQLDDLQYTGQCVMFVTLVVLQSFGNLLATRTRRLSIFQHPPWAQSSRNLWLFGAQFGSIMLALIAVYLPAFHDIFNTRPVPVKFWFIPLAGAVLILGADETRKYFVRKYPQGLLAKLAW</sequence>
<evidence type="ECO:0000313" key="11">
    <source>
        <dbReference type="EMBL" id="KAK9716972.1"/>
    </source>
</evidence>
<feature type="transmembrane region" description="Helical" evidence="9">
    <location>
        <begin position="848"/>
        <end position="870"/>
    </location>
</feature>
<evidence type="ECO:0000256" key="9">
    <source>
        <dbReference type="SAM" id="Phobius"/>
    </source>
</evidence>
<evidence type="ECO:0000256" key="6">
    <source>
        <dbReference type="ARBA" id="ARBA00022967"/>
    </source>
</evidence>
<keyword evidence="12" id="KW-1185">Reference proteome</keyword>
<dbReference type="SFLD" id="SFLDG00002">
    <property type="entry name" value="C1.7:_P-type_atpase_like"/>
    <property type="match status" value="1"/>
</dbReference>
<dbReference type="InterPro" id="IPR044492">
    <property type="entry name" value="P_typ_ATPase_HD_dom"/>
</dbReference>
<comment type="subcellular location">
    <subcellularLocation>
        <location evidence="1">Cell membrane</location>
        <topology evidence="1">Multi-pass membrane protein</topology>
    </subcellularLocation>
</comment>
<dbReference type="SUPFAM" id="SSF81660">
    <property type="entry name" value="Metal cation-transporting ATPase, ATP-binding domain N"/>
    <property type="match status" value="1"/>
</dbReference>
<evidence type="ECO:0000256" key="4">
    <source>
        <dbReference type="ARBA" id="ARBA00022741"/>
    </source>
</evidence>
<proteinExistence type="predicted"/>
<dbReference type="InterPro" id="IPR004014">
    <property type="entry name" value="ATPase_P-typ_cation-transptr_N"/>
</dbReference>
<evidence type="ECO:0000256" key="7">
    <source>
        <dbReference type="ARBA" id="ARBA00022989"/>
    </source>
</evidence>
<dbReference type="InterPro" id="IPR023299">
    <property type="entry name" value="ATPase_P-typ_cyto_dom_N"/>
</dbReference>
<dbReference type="Pfam" id="PF00122">
    <property type="entry name" value="E1-E2_ATPase"/>
    <property type="match status" value="1"/>
</dbReference>
<feature type="transmembrane region" description="Helical" evidence="9">
    <location>
        <begin position="371"/>
        <end position="393"/>
    </location>
</feature>
<dbReference type="Gene3D" id="1.20.1110.10">
    <property type="entry name" value="Calcium-transporting ATPase, transmembrane domain"/>
    <property type="match status" value="1"/>
</dbReference>
<dbReference type="PANTHER" id="PTHR43294">
    <property type="entry name" value="SODIUM/POTASSIUM-TRANSPORTING ATPASE SUBUNIT ALPHA"/>
    <property type="match status" value="1"/>
</dbReference>
<dbReference type="SUPFAM" id="SSF56784">
    <property type="entry name" value="HAD-like"/>
    <property type="match status" value="1"/>
</dbReference>
<evidence type="ECO:0000256" key="8">
    <source>
        <dbReference type="ARBA" id="ARBA00023136"/>
    </source>
</evidence>
<evidence type="ECO:0000313" key="12">
    <source>
        <dbReference type="Proteomes" id="UP001479436"/>
    </source>
</evidence>
<dbReference type="SUPFAM" id="SSF81665">
    <property type="entry name" value="Calcium ATPase, transmembrane domain M"/>
    <property type="match status" value="1"/>
</dbReference>
<dbReference type="PRINTS" id="PR00121">
    <property type="entry name" value="NAKATPASE"/>
</dbReference>
<feature type="transmembrane region" description="Helical" evidence="9">
    <location>
        <begin position="330"/>
        <end position="351"/>
    </location>
</feature>
<evidence type="ECO:0000256" key="1">
    <source>
        <dbReference type="ARBA" id="ARBA00004651"/>
    </source>
</evidence>
<keyword evidence="6" id="KW-1278">Translocase</keyword>
<dbReference type="InterPro" id="IPR008250">
    <property type="entry name" value="ATPase_P-typ_transduc_dom_A_sf"/>
</dbReference>
<dbReference type="InterPro" id="IPR023298">
    <property type="entry name" value="ATPase_P-typ_TM_dom_sf"/>
</dbReference>
<dbReference type="InterPro" id="IPR018303">
    <property type="entry name" value="ATPase_P-typ_P_site"/>
</dbReference>
<name>A0ABR2W1G0_9FUNG</name>
<dbReference type="InterPro" id="IPR050510">
    <property type="entry name" value="Cation_transp_ATPase_P-type"/>
</dbReference>
<dbReference type="InterPro" id="IPR036412">
    <property type="entry name" value="HAD-like_sf"/>
</dbReference>
<evidence type="ECO:0000256" key="5">
    <source>
        <dbReference type="ARBA" id="ARBA00022840"/>
    </source>
</evidence>
<dbReference type="SUPFAM" id="SSF81653">
    <property type="entry name" value="Calcium ATPase, transduction domain A"/>
    <property type="match status" value="1"/>
</dbReference>
<dbReference type="Proteomes" id="UP001479436">
    <property type="component" value="Unassembled WGS sequence"/>
</dbReference>
<feature type="transmembrane region" description="Helical" evidence="9">
    <location>
        <begin position="169"/>
        <end position="188"/>
    </location>
</feature>
<feature type="transmembrane region" description="Helical" evidence="9">
    <location>
        <begin position="1029"/>
        <end position="1045"/>
    </location>
</feature>
<protein>
    <recommendedName>
        <fullName evidence="10">Cation-transporting P-type ATPase N-terminal domain-containing protein</fullName>
    </recommendedName>
</protein>
<dbReference type="PROSITE" id="PS00154">
    <property type="entry name" value="ATPASE_E1_E2"/>
    <property type="match status" value="1"/>
</dbReference>
<evidence type="ECO:0000256" key="3">
    <source>
        <dbReference type="ARBA" id="ARBA00022692"/>
    </source>
</evidence>
<feature type="transmembrane region" description="Helical" evidence="9">
    <location>
        <begin position="134"/>
        <end position="157"/>
    </location>
</feature>
<evidence type="ECO:0000256" key="2">
    <source>
        <dbReference type="ARBA" id="ARBA00022475"/>
    </source>
</evidence>
<comment type="caution">
    <text evidence="11">The sequence shown here is derived from an EMBL/GenBank/DDBJ whole genome shotgun (WGS) entry which is preliminary data.</text>
</comment>
<dbReference type="InterPro" id="IPR023214">
    <property type="entry name" value="HAD_sf"/>
</dbReference>
<dbReference type="Gene3D" id="3.40.1110.10">
    <property type="entry name" value="Calcium-transporting ATPase, cytoplasmic domain N"/>
    <property type="match status" value="1"/>
</dbReference>
<feature type="transmembrane region" description="Helical" evidence="9">
    <location>
        <begin position="820"/>
        <end position="842"/>
    </location>
</feature>
<feature type="transmembrane region" description="Helical" evidence="9">
    <location>
        <begin position="899"/>
        <end position="919"/>
    </location>
</feature>
<keyword evidence="5" id="KW-0067">ATP-binding</keyword>
<dbReference type="InterPro" id="IPR059000">
    <property type="entry name" value="ATPase_P-type_domA"/>
</dbReference>
<dbReference type="PRINTS" id="PR00119">
    <property type="entry name" value="CATATPASE"/>
</dbReference>
<keyword evidence="8 9" id="KW-0472">Membrane</keyword>
<reference evidence="11 12" key="1">
    <citation type="submission" date="2023-04" db="EMBL/GenBank/DDBJ databases">
        <title>Genome of Basidiobolus ranarum AG-B5.</title>
        <authorList>
            <person name="Stajich J.E."/>
            <person name="Carter-House D."/>
            <person name="Gryganskyi A."/>
        </authorList>
    </citation>
    <scope>NUCLEOTIDE SEQUENCE [LARGE SCALE GENOMIC DNA]</scope>
    <source>
        <strain evidence="11 12">AG-B5</strain>
    </source>
</reference>
<keyword evidence="2" id="KW-1003">Cell membrane</keyword>
<dbReference type="SFLD" id="SFLDF00027">
    <property type="entry name" value="p-type_atpase"/>
    <property type="match status" value="1"/>
</dbReference>
<dbReference type="PANTHER" id="PTHR43294:SF21">
    <property type="entry name" value="CATION TRANSPORTING ATPASE"/>
    <property type="match status" value="1"/>
</dbReference>
<dbReference type="NCBIfam" id="TIGR01494">
    <property type="entry name" value="ATPase_P-type"/>
    <property type="match status" value="2"/>
</dbReference>
<accession>A0ABR2W1G0</accession>
<evidence type="ECO:0000259" key="10">
    <source>
        <dbReference type="SMART" id="SM00831"/>
    </source>
</evidence>
<feature type="transmembrane region" description="Helical" evidence="9">
    <location>
        <begin position="996"/>
        <end position="1017"/>
    </location>
</feature>
<dbReference type="EMBL" id="JASJQH010007166">
    <property type="protein sequence ID" value="KAK9716972.1"/>
    <property type="molecule type" value="Genomic_DNA"/>
</dbReference>
<keyword evidence="3 9" id="KW-0812">Transmembrane</keyword>
<keyword evidence="4" id="KW-0547">Nucleotide-binding</keyword>
<keyword evidence="7 9" id="KW-1133">Transmembrane helix</keyword>
<dbReference type="Pfam" id="PF08282">
    <property type="entry name" value="Hydrolase_3"/>
    <property type="match status" value="1"/>
</dbReference>
<dbReference type="SFLD" id="SFLDS00003">
    <property type="entry name" value="Haloacid_Dehalogenase"/>
    <property type="match status" value="1"/>
</dbReference>
<dbReference type="Pfam" id="PF00690">
    <property type="entry name" value="Cation_ATPase_N"/>
    <property type="match status" value="1"/>
</dbReference>
<dbReference type="InterPro" id="IPR001757">
    <property type="entry name" value="P_typ_ATPase"/>
</dbReference>
<dbReference type="SMART" id="SM00831">
    <property type="entry name" value="Cation_ATPase_N"/>
    <property type="match status" value="1"/>
</dbReference>
<dbReference type="InterPro" id="IPR006068">
    <property type="entry name" value="ATPase_P-typ_cation-transptr_C"/>
</dbReference>
<dbReference type="Pfam" id="PF13246">
    <property type="entry name" value="Cation_ATPase"/>
    <property type="match status" value="1"/>
</dbReference>
<gene>
    <name evidence="11" type="ORF">K7432_006518</name>
</gene>